<dbReference type="Proteomes" id="UP000284123">
    <property type="component" value="Unassembled WGS sequence"/>
</dbReference>
<evidence type="ECO:0000313" key="15">
    <source>
        <dbReference type="Proteomes" id="UP001268544"/>
    </source>
</evidence>
<dbReference type="EMBL" id="JAQLSF010000001">
    <property type="protein sequence ID" value="MDB1564187.1"/>
    <property type="molecule type" value="Genomic_DNA"/>
</dbReference>
<evidence type="ECO:0000313" key="14">
    <source>
        <dbReference type="Proteomes" id="UP001212327"/>
    </source>
</evidence>
<accession>A0A125UAE3</accession>
<dbReference type="Proteomes" id="UP000237433">
    <property type="component" value="Unassembled WGS sequence"/>
</dbReference>
<evidence type="ECO:0000313" key="12">
    <source>
        <dbReference type="Proteomes" id="UP000285532"/>
    </source>
</evidence>
<evidence type="ECO:0000313" key="4">
    <source>
        <dbReference type="EMBL" id="PLC45048.1"/>
    </source>
</evidence>
<reference evidence="2" key="6">
    <citation type="submission" date="2023-06" db="EMBL/GenBank/DDBJ databases">
        <title>Draft Genome Sequences of lactic acid bacteria strains isolated from fermented milk products.</title>
        <authorList>
            <person name="Elcheninov A.G."/>
            <person name="Klyukina A."/>
            <person name="Zayulina K.S."/>
            <person name="Gavirova L.A."/>
            <person name="Shcherbakova P.A."/>
            <person name="Shestakov A.I."/>
            <person name="Kublanov I.V."/>
            <person name="Kochetkova T.V."/>
        </authorList>
    </citation>
    <scope>NUCLEOTIDE SEQUENCE</scope>
    <source>
        <strain evidence="2">TOM.1374</strain>
    </source>
</reference>
<dbReference type="Proteomes" id="UP001231451">
    <property type="component" value="Unassembled WGS sequence"/>
</dbReference>
<dbReference type="Proteomes" id="UP000285532">
    <property type="component" value="Unassembled WGS sequence"/>
</dbReference>
<dbReference type="GeneID" id="59101721"/>
<evidence type="ECO:0000313" key="10">
    <source>
        <dbReference type="Proteomes" id="UP000237433"/>
    </source>
</evidence>
<evidence type="ECO:0000313" key="13">
    <source>
        <dbReference type="Proteomes" id="UP000593972"/>
    </source>
</evidence>
<dbReference type="KEGG" id="lcz:LCAZH_2401"/>
<accession>K0NAH7</accession>
<dbReference type="EMBL" id="JAVKVH010000001">
    <property type="protein sequence ID" value="MDR7623499.1"/>
    <property type="molecule type" value="Genomic_DNA"/>
</dbReference>
<reference evidence="15" key="7">
    <citation type="submission" date="2023-07" db="EMBL/GenBank/DDBJ databases">
        <title>Lacticaseibacillus paracasei KCKM 0992.</title>
        <authorList>
            <person name="Kim T.W."/>
        </authorList>
    </citation>
    <scope>NUCLEOTIDE SEQUENCE [LARGE SCALE GENOMIC DNA]</scope>
    <source>
        <strain evidence="15">KCKM 0992</strain>
    </source>
</reference>
<dbReference type="EMBL" id="LKFU01000096">
    <property type="protein sequence ID" value="RND83238.1"/>
    <property type="molecule type" value="Genomic_DNA"/>
</dbReference>
<dbReference type="EMBL" id="PKQJ01000029">
    <property type="protein sequence ID" value="PLC45048.1"/>
    <property type="molecule type" value="Genomic_DNA"/>
</dbReference>
<reference evidence="4 9" key="3">
    <citation type="journal article" date="2018" name="Genome Announc.">
        <title>Draft Genome Sequence of Lactobacillus paracasei DUP 13076, Which Exhibits Potent Antipathogenic Effects against Salmonella enterica Serovars Enteritidis, Typhimurium, and Heidelberg.</title>
        <authorList>
            <person name="Muyyarikkandy M.S."/>
            <person name="Alqahtani F.H."/>
            <person name="Mandoiu I."/>
            <person name="Amalaradjou M.A."/>
        </authorList>
    </citation>
    <scope>NUCLEOTIDE SEQUENCE [LARGE SCALE GENOMIC DNA]</scope>
    <source>
        <strain evidence="4 9">DUP 13076</strain>
    </source>
</reference>
<evidence type="ECO:0000313" key="1">
    <source>
        <dbReference type="EMBL" id="MDB1564187.1"/>
    </source>
</evidence>
<evidence type="ECO:0000313" key="7">
    <source>
        <dbReference type="EMBL" id="RND83238.1"/>
    </source>
</evidence>
<dbReference type="Proteomes" id="UP001212327">
    <property type="component" value="Unassembled WGS sequence"/>
</dbReference>
<accession>K6R8U1</accession>
<dbReference type="Proteomes" id="UP000593972">
    <property type="component" value="Chromosome"/>
</dbReference>
<dbReference type="Proteomes" id="UP000234512">
    <property type="component" value="Unassembled WGS sequence"/>
</dbReference>
<evidence type="ECO:0000313" key="3">
    <source>
        <dbReference type="EMBL" id="MDR7623499.1"/>
    </source>
</evidence>
<dbReference type="Proteomes" id="UP001268544">
    <property type="component" value="Unassembled WGS sequence"/>
</dbReference>
<dbReference type="KEGG" id="lce:LC2W_2598"/>
<evidence type="ECO:0000313" key="8">
    <source>
        <dbReference type="EMBL" id="RNE29583.1"/>
    </source>
</evidence>
<evidence type="ECO:0000313" key="2">
    <source>
        <dbReference type="EMBL" id="MDM7454098.1"/>
    </source>
</evidence>
<dbReference type="EMBL" id="LGIY01000026">
    <property type="protein sequence ID" value="POE40543.1"/>
    <property type="molecule type" value="Genomic_DNA"/>
</dbReference>
<dbReference type="EMBL" id="JAUCBG010000007">
    <property type="protein sequence ID" value="MDM7454098.1"/>
    <property type="molecule type" value="Genomic_DNA"/>
</dbReference>
<sequence length="49" mass="5797">MSLIKHTFKRVEHMIAAPRDPHEEEQARLQENLFYTNLSSLQPKTNAKF</sequence>
<gene>
    <name evidence="5" type="ORF">ACX51_12890</name>
    <name evidence="4" type="ORF">C0Q90_14880</name>
    <name evidence="7" type="ORF">FAM18172_02439</name>
    <name evidence="8" type="ORF">FAM6012_01927</name>
    <name evidence="6" type="ORF">HCJ88_11155</name>
    <name evidence="1" type="ORF">PGA78_05305</name>
    <name evidence="2" type="ORF">QUF16_06980</name>
    <name evidence="3" type="ORF">RF672_02460</name>
</gene>
<evidence type="ECO:0000313" key="9">
    <source>
        <dbReference type="Proteomes" id="UP000234512"/>
    </source>
</evidence>
<reference evidence="3" key="8">
    <citation type="submission" date="2024-03" db="EMBL/GenBank/DDBJ databases">
        <title>Lacticaseibacillus paracasei KCKM 0992.</title>
        <authorList>
            <person name="Kim T.W."/>
        </authorList>
    </citation>
    <scope>NUCLEOTIDE SEQUENCE</scope>
    <source>
        <strain evidence="3">KCKM 0992</strain>
    </source>
</reference>
<dbReference type="EMBL" id="LKGI01000068">
    <property type="protein sequence ID" value="RNE29583.1"/>
    <property type="molecule type" value="Genomic_DNA"/>
</dbReference>
<accession>K6QLL8</accession>
<reference evidence="11 12" key="2">
    <citation type="journal article" date="2018" name="Front. Microbiol.">
        <title>Conversion of Methionine to Cysteine in Lactobacillus paracasei Depends on the Highly Mobile cysK-ctl-cysE Gene Cluster.</title>
        <authorList>
            <person name="Wuthrich D."/>
            <person name="Irmler S."/>
            <person name="Berthoud H."/>
            <person name="Guggenbuhl B."/>
            <person name="Eugster E."/>
            <person name="Bruggmann R."/>
        </authorList>
    </citation>
    <scope>NUCLEOTIDE SEQUENCE [LARGE SCALE GENOMIC DNA]</scope>
    <source>
        <strain evidence="7 12">FAM18172</strain>
        <strain evidence="8 11">FAM6012</strain>
    </source>
</reference>
<name>A0A0K1MWL9_LACPA</name>
<accession>A0A0K1MWL9</accession>
<reference evidence="6 13" key="4">
    <citation type="submission" date="2020-03" db="EMBL/GenBank/DDBJ databases">
        <title>Complete genome sequence of Lactobacillus paracasei strain NFFJ04, isolated from animal feed.</title>
        <authorList>
            <person name="Jung J.Y."/>
        </authorList>
    </citation>
    <scope>NUCLEOTIDE SEQUENCE [LARGE SCALE GENOMIC DNA]</scope>
    <source>
        <strain evidence="6 13">NFFJ04</strain>
    </source>
</reference>
<evidence type="ECO:0000313" key="5">
    <source>
        <dbReference type="EMBL" id="POE40543.1"/>
    </source>
</evidence>
<evidence type="ECO:0000313" key="11">
    <source>
        <dbReference type="Proteomes" id="UP000284123"/>
    </source>
</evidence>
<dbReference type="KEGG" id="lcl:LOCK919_2660"/>
<dbReference type="AlphaFoldDB" id="A0A0K1MWL9"/>
<dbReference type="KEGG" id="lcs:LCBD_2621"/>
<dbReference type="EMBL" id="CP050500">
    <property type="protein sequence ID" value="QOP56293.1"/>
    <property type="molecule type" value="Genomic_DNA"/>
</dbReference>
<proteinExistence type="predicted"/>
<protein>
    <submittedName>
        <fullName evidence="8">Uncharacterized protein</fullName>
    </submittedName>
</protein>
<evidence type="ECO:0000313" key="6">
    <source>
        <dbReference type="EMBL" id="QOP56293.1"/>
    </source>
</evidence>
<organism evidence="8 11">
    <name type="scientific">Lacticaseibacillus paracasei</name>
    <name type="common">Lactobacillus paracasei</name>
    <dbReference type="NCBI Taxonomy" id="1597"/>
    <lineage>
        <taxon>Bacteria</taxon>
        <taxon>Bacillati</taxon>
        <taxon>Bacillota</taxon>
        <taxon>Bacilli</taxon>
        <taxon>Lactobacillales</taxon>
        <taxon>Lactobacillaceae</taxon>
        <taxon>Lacticaseibacillus</taxon>
    </lineage>
</organism>
<accession>S4ZPY6</accession>
<dbReference type="RefSeq" id="WP_003567431.1">
    <property type="nucleotide sequence ID" value="NC_010999.1"/>
</dbReference>
<reference evidence="1 14" key="5">
    <citation type="submission" date="2023-01" db="EMBL/GenBank/DDBJ databases">
        <title>Complete genome sequence of Lacticaseibacillus paracasei SRCM217440 isolated from Makgeolli.</title>
        <authorList>
            <person name="Yang H.-G."/>
            <person name="Jeong S.-J."/>
            <person name="Ha G.-S."/>
            <person name="Yang H.-J."/>
            <person name="Jeong D.-Y."/>
        </authorList>
    </citation>
    <scope>NUCLEOTIDE SEQUENCE [LARGE SCALE GENOMIC DNA]</scope>
    <source>
        <strain evidence="1 14">SRCM217440</strain>
    </source>
</reference>
<dbReference type="OrthoDB" id="2310328at2"/>
<reference evidence="5 10" key="1">
    <citation type="journal article" date="2015" name="J. Am. Soc. Brew. Chem.">
        <title>Dissolved carbon dioxide selects for lactic acid bacteria able to grow in and spoil packaged beer.</title>
        <authorList>
            <person name="Bergsveinson J."/>
            <person name="Redekop A."/>
            <person name="Zoerb S."/>
            <person name="Ziola B."/>
        </authorList>
    </citation>
    <scope>NUCLEOTIDE SEQUENCE [LARGE SCALE GENOMIC DNA]</scope>
    <source>
        <strain evidence="5 10">CCC B1205</strain>
    </source>
</reference>
<accession>A0A0E2M1L0</accession>